<dbReference type="Gene3D" id="3.40.395.10">
    <property type="entry name" value="Adenoviral Proteinase, Chain A"/>
    <property type="match status" value="1"/>
</dbReference>
<gene>
    <name evidence="6" type="ORF">GYMLUDRAFT_252621</name>
</gene>
<dbReference type="SUPFAM" id="SSF54001">
    <property type="entry name" value="Cysteine proteinases"/>
    <property type="match status" value="1"/>
</dbReference>
<keyword evidence="2" id="KW-0645">Protease</keyword>
<proteinExistence type="inferred from homology"/>
<dbReference type="Pfam" id="PF02902">
    <property type="entry name" value="Peptidase_C48"/>
    <property type="match status" value="1"/>
</dbReference>
<evidence type="ECO:0000313" key="7">
    <source>
        <dbReference type="Proteomes" id="UP000053593"/>
    </source>
</evidence>
<organism evidence="6 7">
    <name type="scientific">Collybiopsis luxurians FD-317 M1</name>
    <dbReference type="NCBI Taxonomy" id="944289"/>
    <lineage>
        <taxon>Eukaryota</taxon>
        <taxon>Fungi</taxon>
        <taxon>Dikarya</taxon>
        <taxon>Basidiomycota</taxon>
        <taxon>Agaricomycotina</taxon>
        <taxon>Agaricomycetes</taxon>
        <taxon>Agaricomycetidae</taxon>
        <taxon>Agaricales</taxon>
        <taxon>Marasmiineae</taxon>
        <taxon>Omphalotaceae</taxon>
        <taxon>Collybiopsis</taxon>
        <taxon>Collybiopsis luxurians</taxon>
    </lineage>
</organism>
<feature type="coiled-coil region" evidence="4">
    <location>
        <begin position="246"/>
        <end position="333"/>
    </location>
</feature>
<dbReference type="HOGENOM" id="CLU_664023_0_0_1"/>
<feature type="domain" description="Ubiquitin-like protease family profile" evidence="5">
    <location>
        <begin position="28"/>
        <end position="201"/>
    </location>
</feature>
<evidence type="ECO:0000256" key="2">
    <source>
        <dbReference type="ARBA" id="ARBA00022670"/>
    </source>
</evidence>
<evidence type="ECO:0000256" key="1">
    <source>
        <dbReference type="ARBA" id="ARBA00005234"/>
    </source>
</evidence>
<dbReference type="GO" id="GO:0019783">
    <property type="term" value="F:ubiquitin-like protein peptidase activity"/>
    <property type="evidence" value="ECO:0007669"/>
    <property type="project" value="UniProtKB-ARBA"/>
</dbReference>
<dbReference type="InterPro" id="IPR038765">
    <property type="entry name" value="Papain-like_cys_pep_sf"/>
</dbReference>
<dbReference type="InterPro" id="IPR003653">
    <property type="entry name" value="Peptidase_C48_C"/>
</dbReference>
<dbReference type="EMBL" id="KN834883">
    <property type="protein sequence ID" value="KIK50822.1"/>
    <property type="molecule type" value="Genomic_DNA"/>
</dbReference>
<dbReference type="PROSITE" id="PS50600">
    <property type="entry name" value="ULP_PROTEASE"/>
    <property type="match status" value="1"/>
</dbReference>
<dbReference type="GO" id="GO:0006508">
    <property type="term" value="P:proteolysis"/>
    <property type="evidence" value="ECO:0007669"/>
    <property type="project" value="UniProtKB-KW"/>
</dbReference>
<sequence>MANVGDAVCAEDVAAMRTAFSVSRRSGISVKASNCYSDNPPPRAWMASQKRLQHLHVLMKAERDKEQQDMSAVERTPTQSFYFGAWSFDEPSFALRSRFDDENLTLVFPLNSDNKHWFVGAMCMASLTVEIFDPLCEPSNALAYNVAYLNAQEVWKILVDAWSLGFSVPNRQWRLIHHTDIPKQENDFDCGVLSIMYMIHLGYHERINDNEIPAAYRLPCSSENMAGLLFKVRVVSVEDQALLRQLDDSRATIEELDCEKRNWTARNHSLRVNLDHSLSCLKEKDEMIQDLKQKLDKLEASYMTENDALQIEVQLLEQELQAAKQEISDLKTKHQAPTGDRPSFEELRDIIKNVLLAVNNIATNLEGHVESKIVDLEDKITSHLAAEETQHQELAEKYEKLRTHIRNALGDTED</sequence>
<name>A0A0D0BZL7_9AGAR</name>
<evidence type="ECO:0000259" key="5">
    <source>
        <dbReference type="PROSITE" id="PS50600"/>
    </source>
</evidence>
<dbReference type="GO" id="GO:0008234">
    <property type="term" value="F:cysteine-type peptidase activity"/>
    <property type="evidence" value="ECO:0007669"/>
    <property type="project" value="InterPro"/>
</dbReference>
<evidence type="ECO:0000256" key="4">
    <source>
        <dbReference type="SAM" id="Coils"/>
    </source>
</evidence>
<keyword evidence="4" id="KW-0175">Coiled coil</keyword>
<evidence type="ECO:0000313" key="6">
    <source>
        <dbReference type="EMBL" id="KIK50822.1"/>
    </source>
</evidence>
<comment type="similarity">
    <text evidence="1">Belongs to the peptidase C48 family.</text>
</comment>
<keyword evidence="3" id="KW-0378">Hydrolase</keyword>
<accession>A0A0D0BZL7</accession>
<dbReference type="AlphaFoldDB" id="A0A0D0BZL7"/>
<dbReference type="Proteomes" id="UP000053593">
    <property type="component" value="Unassembled WGS sequence"/>
</dbReference>
<protein>
    <recommendedName>
        <fullName evidence="5">Ubiquitin-like protease family profile domain-containing protein</fullName>
    </recommendedName>
</protein>
<dbReference type="Gene3D" id="1.10.287.1490">
    <property type="match status" value="1"/>
</dbReference>
<keyword evidence="7" id="KW-1185">Reference proteome</keyword>
<reference evidence="6 7" key="1">
    <citation type="submission" date="2014-04" db="EMBL/GenBank/DDBJ databases">
        <title>Evolutionary Origins and Diversification of the Mycorrhizal Mutualists.</title>
        <authorList>
            <consortium name="DOE Joint Genome Institute"/>
            <consortium name="Mycorrhizal Genomics Consortium"/>
            <person name="Kohler A."/>
            <person name="Kuo A."/>
            <person name="Nagy L.G."/>
            <person name="Floudas D."/>
            <person name="Copeland A."/>
            <person name="Barry K.W."/>
            <person name="Cichocki N."/>
            <person name="Veneault-Fourrey C."/>
            <person name="LaButti K."/>
            <person name="Lindquist E.A."/>
            <person name="Lipzen A."/>
            <person name="Lundell T."/>
            <person name="Morin E."/>
            <person name="Murat C."/>
            <person name="Riley R."/>
            <person name="Ohm R."/>
            <person name="Sun H."/>
            <person name="Tunlid A."/>
            <person name="Henrissat B."/>
            <person name="Grigoriev I.V."/>
            <person name="Hibbett D.S."/>
            <person name="Martin F."/>
        </authorList>
    </citation>
    <scope>NUCLEOTIDE SEQUENCE [LARGE SCALE GENOMIC DNA]</scope>
    <source>
        <strain evidence="6 7">FD-317 M1</strain>
    </source>
</reference>
<evidence type="ECO:0000256" key="3">
    <source>
        <dbReference type="ARBA" id="ARBA00022801"/>
    </source>
</evidence>